<comment type="caution">
    <text evidence="7">The sequence shown here is derived from an EMBL/GenBank/DDBJ whole genome shotgun (WGS) entry which is preliminary data.</text>
</comment>
<keyword evidence="3 5" id="KW-1133">Transmembrane helix</keyword>
<accession>A0A8S0VUF1</accession>
<feature type="transmembrane region" description="Helical" evidence="5">
    <location>
        <begin position="83"/>
        <end position="103"/>
    </location>
</feature>
<keyword evidence="2 5" id="KW-0812">Transmembrane</keyword>
<gene>
    <name evidence="7" type="ORF">AAE3_LOCUS4223</name>
</gene>
<dbReference type="PANTHER" id="PTHR23502">
    <property type="entry name" value="MAJOR FACILITATOR SUPERFAMILY"/>
    <property type="match status" value="1"/>
</dbReference>
<proteinExistence type="predicted"/>
<dbReference type="InterPro" id="IPR020846">
    <property type="entry name" value="MFS_dom"/>
</dbReference>
<evidence type="ECO:0000256" key="2">
    <source>
        <dbReference type="ARBA" id="ARBA00022692"/>
    </source>
</evidence>
<dbReference type="InterPro" id="IPR036259">
    <property type="entry name" value="MFS_trans_sf"/>
</dbReference>
<name>A0A8S0VUF1_CYCAE</name>
<reference evidence="7 8" key="1">
    <citation type="submission" date="2020-01" db="EMBL/GenBank/DDBJ databases">
        <authorList>
            <person name="Gupta K D."/>
        </authorList>
    </citation>
    <scope>NUCLEOTIDE SEQUENCE [LARGE SCALE GENOMIC DNA]</scope>
</reference>
<dbReference type="AlphaFoldDB" id="A0A8S0VUF1"/>
<protein>
    <recommendedName>
        <fullName evidence="6">Major facilitator superfamily (MFS) profile domain-containing protein</fullName>
    </recommendedName>
</protein>
<feature type="transmembrane region" description="Helical" evidence="5">
    <location>
        <begin position="203"/>
        <end position="223"/>
    </location>
</feature>
<feature type="transmembrane region" description="Helical" evidence="5">
    <location>
        <begin position="264"/>
        <end position="287"/>
    </location>
</feature>
<feature type="transmembrane region" description="Helical" evidence="5">
    <location>
        <begin position="375"/>
        <end position="401"/>
    </location>
</feature>
<dbReference type="SUPFAM" id="SSF103473">
    <property type="entry name" value="MFS general substrate transporter"/>
    <property type="match status" value="1"/>
</dbReference>
<dbReference type="PROSITE" id="PS50850">
    <property type="entry name" value="MFS"/>
    <property type="match status" value="1"/>
</dbReference>
<keyword evidence="8" id="KW-1185">Reference proteome</keyword>
<dbReference type="GO" id="GO:0022857">
    <property type="term" value="F:transmembrane transporter activity"/>
    <property type="evidence" value="ECO:0007669"/>
    <property type="project" value="InterPro"/>
</dbReference>
<feature type="transmembrane region" description="Helical" evidence="5">
    <location>
        <begin position="173"/>
        <end position="191"/>
    </location>
</feature>
<evidence type="ECO:0000313" key="7">
    <source>
        <dbReference type="EMBL" id="CAA7262070.1"/>
    </source>
</evidence>
<feature type="transmembrane region" description="Helical" evidence="5">
    <location>
        <begin position="299"/>
        <end position="323"/>
    </location>
</feature>
<keyword evidence="4 5" id="KW-0472">Membrane</keyword>
<dbReference type="PANTHER" id="PTHR23502:SF64">
    <property type="entry name" value="TRANSPORTER, PUTATIVE (AFU_ORTHOLOGUE AFUA_3G11760)-RELATED"/>
    <property type="match status" value="1"/>
</dbReference>
<evidence type="ECO:0000313" key="8">
    <source>
        <dbReference type="Proteomes" id="UP000467700"/>
    </source>
</evidence>
<evidence type="ECO:0000256" key="1">
    <source>
        <dbReference type="ARBA" id="ARBA00004141"/>
    </source>
</evidence>
<feature type="transmembrane region" description="Helical" evidence="5">
    <location>
        <begin position="344"/>
        <end position="369"/>
    </location>
</feature>
<dbReference type="Pfam" id="PF07690">
    <property type="entry name" value="MFS_1"/>
    <property type="match status" value="1"/>
</dbReference>
<feature type="domain" description="Major facilitator superfamily (MFS) profile" evidence="6">
    <location>
        <begin position="49"/>
        <end position="465"/>
    </location>
</feature>
<evidence type="ECO:0000256" key="4">
    <source>
        <dbReference type="ARBA" id="ARBA00023136"/>
    </source>
</evidence>
<dbReference type="EMBL" id="CACVBS010000035">
    <property type="protein sequence ID" value="CAA7262070.1"/>
    <property type="molecule type" value="Genomic_DNA"/>
</dbReference>
<evidence type="ECO:0000256" key="5">
    <source>
        <dbReference type="SAM" id="Phobius"/>
    </source>
</evidence>
<organism evidence="7 8">
    <name type="scientific">Cyclocybe aegerita</name>
    <name type="common">Black poplar mushroom</name>
    <name type="synonym">Agrocybe aegerita</name>
    <dbReference type="NCBI Taxonomy" id="1973307"/>
    <lineage>
        <taxon>Eukaryota</taxon>
        <taxon>Fungi</taxon>
        <taxon>Dikarya</taxon>
        <taxon>Basidiomycota</taxon>
        <taxon>Agaricomycotina</taxon>
        <taxon>Agaricomycetes</taxon>
        <taxon>Agaricomycetidae</taxon>
        <taxon>Agaricales</taxon>
        <taxon>Agaricineae</taxon>
        <taxon>Bolbitiaceae</taxon>
        <taxon>Cyclocybe</taxon>
    </lineage>
</organism>
<feature type="transmembrane region" description="Helical" evidence="5">
    <location>
        <begin position="437"/>
        <end position="461"/>
    </location>
</feature>
<dbReference type="Gene3D" id="1.20.1250.20">
    <property type="entry name" value="MFS general substrate transporter like domains"/>
    <property type="match status" value="1"/>
</dbReference>
<dbReference type="Proteomes" id="UP000467700">
    <property type="component" value="Unassembled WGS sequence"/>
</dbReference>
<feature type="transmembrane region" description="Helical" evidence="5">
    <location>
        <begin position="48"/>
        <end position="71"/>
    </location>
</feature>
<feature type="transmembrane region" description="Helical" evidence="5">
    <location>
        <begin position="115"/>
        <end position="134"/>
    </location>
</feature>
<comment type="subcellular location">
    <subcellularLocation>
        <location evidence="1">Membrane</location>
        <topology evidence="1">Multi-pass membrane protein</topology>
    </subcellularLocation>
</comment>
<dbReference type="OrthoDB" id="3066029at2759"/>
<evidence type="ECO:0000259" key="6">
    <source>
        <dbReference type="PROSITE" id="PS50850"/>
    </source>
</evidence>
<dbReference type="InterPro" id="IPR011701">
    <property type="entry name" value="MFS"/>
</dbReference>
<dbReference type="GO" id="GO:0005886">
    <property type="term" value="C:plasma membrane"/>
    <property type="evidence" value="ECO:0007669"/>
    <property type="project" value="TreeGrafter"/>
</dbReference>
<sequence length="481" mass="52035">MATQEYLPPTFGRPFIPDMTTHSEQEPLLRPAQYEEVYRRFSPTKKRMIVAIASLTGLLPPFVSGTFVPSIPQIAKDLNSTGAVVSLAVSLSVLATSLGSLLGSSYSSFYGRKPVYLTGTPLLFLGSLGLASAQTISHLMVWRFIQAVGASPDLAVGSGVMGDIYRVEERGQAMGIFFSATLFGSALAPFAGGLATHYFSWRFMQLCLGFMGLGIFFCILIFFPETYHPGERGVEKADPASLPSWRPILINPLRPLWLLKSPNLLAVTLAGFTALLTDYVFLTPLAYTIGARYGITNEALIGACFLPAGLGHILGAPLAGRVSDQVITSYRKGRGEIWHPEDRLRATIVGTLFFVPLSILFSGLLIEYVPGRAGLVLNLICLFVNGIGIEFVLTPSASYVVDVMHSKSAEAMAANNGFRSIVMSIAVAFILPMVQKYGAAITDTIAATLSWIGFGFIWMTIAYGDRLRSMVDVGFSTAYNN</sequence>
<feature type="transmembrane region" description="Helical" evidence="5">
    <location>
        <begin position="413"/>
        <end position="431"/>
    </location>
</feature>
<evidence type="ECO:0000256" key="3">
    <source>
        <dbReference type="ARBA" id="ARBA00022989"/>
    </source>
</evidence>